<evidence type="ECO:0000256" key="3">
    <source>
        <dbReference type="ARBA" id="ARBA00022737"/>
    </source>
</evidence>
<dbReference type="GO" id="GO:0008233">
    <property type="term" value="F:peptidase activity"/>
    <property type="evidence" value="ECO:0007669"/>
    <property type="project" value="UniProtKB-KW"/>
</dbReference>
<dbReference type="Gene3D" id="3.40.50.300">
    <property type="entry name" value="P-loop containing nucleotide triphosphate hydrolases"/>
    <property type="match status" value="3"/>
</dbReference>
<dbReference type="CDD" id="cd19499">
    <property type="entry name" value="RecA-like_ClpB_Hsp104-like"/>
    <property type="match status" value="1"/>
</dbReference>
<dbReference type="Pfam" id="PF07724">
    <property type="entry name" value="AAA_2"/>
    <property type="match status" value="1"/>
</dbReference>
<organism evidence="13 14">
    <name type="scientific">Seleniivibrio woodruffii</name>
    <dbReference type="NCBI Taxonomy" id="1078050"/>
    <lineage>
        <taxon>Bacteria</taxon>
        <taxon>Pseudomonadati</taxon>
        <taxon>Deferribacterota</taxon>
        <taxon>Deferribacteres</taxon>
        <taxon>Deferribacterales</taxon>
        <taxon>Geovibrionaceae</taxon>
        <taxon>Seleniivibrio</taxon>
    </lineage>
</organism>
<keyword evidence="7 10" id="KW-0143">Chaperone</keyword>
<evidence type="ECO:0000256" key="11">
    <source>
        <dbReference type="RuleBase" id="RU362034"/>
    </source>
</evidence>
<dbReference type="RefSeq" id="WP_132873391.1">
    <property type="nucleotide sequence ID" value="NZ_SMGG01000004.1"/>
</dbReference>
<comment type="caution">
    <text evidence="13">The sequence shown here is derived from an EMBL/GenBank/DDBJ whole genome shotgun (WGS) entry which is preliminary data.</text>
</comment>
<keyword evidence="11" id="KW-0963">Cytoplasm</keyword>
<evidence type="ECO:0000256" key="1">
    <source>
        <dbReference type="ARBA" id="ARBA00008675"/>
    </source>
</evidence>
<dbReference type="SMART" id="SM01086">
    <property type="entry name" value="ClpB_D2-small"/>
    <property type="match status" value="1"/>
</dbReference>
<dbReference type="Pfam" id="PF00004">
    <property type="entry name" value="AAA"/>
    <property type="match status" value="1"/>
</dbReference>
<dbReference type="InterPro" id="IPR017730">
    <property type="entry name" value="Chaperonin_ClpB"/>
</dbReference>
<comment type="subunit">
    <text evidence="11">Homohexamer; The oligomerization is ATP-dependent.</text>
</comment>
<evidence type="ECO:0000256" key="9">
    <source>
        <dbReference type="PROSITE-ProRule" id="PRU01251"/>
    </source>
</evidence>
<dbReference type="PROSITE" id="PS00870">
    <property type="entry name" value="CLPAB_1"/>
    <property type="match status" value="1"/>
</dbReference>
<dbReference type="InterPro" id="IPR019489">
    <property type="entry name" value="Clp_ATPase_C"/>
</dbReference>
<dbReference type="GO" id="GO:0016887">
    <property type="term" value="F:ATP hydrolysis activity"/>
    <property type="evidence" value="ECO:0007669"/>
    <property type="project" value="InterPro"/>
</dbReference>
<dbReference type="GO" id="GO:0042026">
    <property type="term" value="P:protein refolding"/>
    <property type="evidence" value="ECO:0007669"/>
    <property type="project" value="UniProtKB-UniRule"/>
</dbReference>
<gene>
    <name evidence="11" type="primary">clpB</name>
    <name evidence="13" type="ORF">C8D98_1465</name>
</gene>
<dbReference type="InterPro" id="IPR003593">
    <property type="entry name" value="AAA+_ATPase"/>
</dbReference>
<dbReference type="FunFam" id="3.40.50.300:FF:000025">
    <property type="entry name" value="ATP-dependent Clp protease subunit"/>
    <property type="match status" value="1"/>
</dbReference>
<comment type="function">
    <text evidence="11">Part of a stress-induced multi-chaperone system, it is involved in the recovery of the cell from heat-induced damage, in cooperation with DnaK, DnaJ and GrpE.</text>
</comment>
<proteinExistence type="inferred from homology"/>
<dbReference type="PROSITE" id="PS51903">
    <property type="entry name" value="CLP_R"/>
    <property type="match status" value="1"/>
</dbReference>
<dbReference type="InterPro" id="IPR028299">
    <property type="entry name" value="ClpA/B_CS2"/>
</dbReference>
<evidence type="ECO:0000256" key="8">
    <source>
        <dbReference type="ARBA" id="ARBA00026057"/>
    </source>
</evidence>
<evidence type="ECO:0000256" key="6">
    <source>
        <dbReference type="ARBA" id="ARBA00023054"/>
    </source>
</evidence>
<keyword evidence="11" id="KW-0346">Stress response</keyword>
<dbReference type="GO" id="GO:0034605">
    <property type="term" value="P:cellular response to heat"/>
    <property type="evidence" value="ECO:0007669"/>
    <property type="project" value="TreeGrafter"/>
</dbReference>
<reference evidence="13 14" key="1">
    <citation type="submission" date="2019-03" db="EMBL/GenBank/DDBJ databases">
        <title>Genomic Encyclopedia of Type Strains, Phase IV (KMG-IV): sequencing the most valuable type-strain genomes for metagenomic binning, comparative biology and taxonomic classification.</title>
        <authorList>
            <person name="Goeker M."/>
        </authorList>
    </citation>
    <scope>NUCLEOTIDE SEQUENCE [LARGE SCALE GENOMIC DNA]</scope>
    <source>
        <strain evidence="13 14">DSM 24984</strain>
    </source>
</reference>
<dbReference type="Gene3D" id="1.10.8.60">
    <property type="match status" value="1"/>
</dbReference>
<comment type="subcellular location">
    <subcellularLocation>
        <location evidence="11">Cytoplasm</location>
    </subcellularLocation>
</comment>
<dbReference type="InterPro" id="IPR036628">
    <property type="entry name" value="Clp_N_dom_sf"/>
</dbReference>
<keyword evidence="14" id="KW-1185">Reference proteome</keyword>
<dbReference type="SUPFAM" id="SSF81923">
    <property type="entry name" value="Double Clp-N motif"/>
    <property type="match status" value="1"/>
</dbReference>
<evidence type="ECO:0000256" key="2">
    <source>
        <dbReference type="ARBA" id="ARBA00017574"/>
    </source>
</evidence>
<keyword evidence="4 10" id="KW-0547">Nucleotide-binding</keyword>
<evidence type="ECO:0000256" key="5">
    <source>
        <dbReference type="ARBA" id="ARBA00022840"/>
    </source>
</evidence>
<dbReference type="InterPro" id="IPR018368">
    <property type="entry name" value="ClpA/B_CS1"/>
</dbReference>
<dbReference type="PANTHER" id="PTHR11638:SF18">
    <property type="entry name" value="HEAT SHOCK PROTEIN 104"/>
    <property type="match status" value="1"/>
</dbReference>
<dbReference type="FunFam" id="3.40.50.300:FF:000120">
    <property type="entry name" value="ATP-dependent chaperone ClpB"/>
    <property type="match status" value="1"/>
</dbReference>
<dbReference type="CDD" id="cd00009">
    <property type="entry name" value="AAA"/>
    <property type="match status" value="1"/>
</dbReference>
<dbReference type="InterPro" id="IPR027417">
    <property type="entry name" value="P-loop_NTPase"/>
</dbReference>
<dbReference type="OrthoDB" id="9803641at2"/>
<dbReference type="GO" id="GO:0005737">
    <property type="term" value="C:cytoplasm"/>
    <property type="evidence" value="ECO:0007669"/>
    <property type="project" value="UniProtKB-SubCell"/>
</dbReference>
<evidence type="ECO:0000256" key="7">
    <source>
        <dbReference type="ARBA" id="ARBA00023186"/>
    </source>
</evidence>
<dbReference type="GO" id="GO:0005524">
    <property type="term" value="F:ATP binding"/>
    <property type="evidence" value="ECO:0007669"/>
    <property type="project" value="UniProtKB-UniRule"/>
</dbReference>
<dbReference type="EMBL" id="SMGG01000004">
    <property type="protein sequence ID" value="TCK60587.1"/>
    <property type="molecule type" value="Genomic_DNA"/>
</dbReference>
<evidence type="ECO:0000259" key="12">
    <source>
        <dbReference type="PROSITE" id="PS51903"/>
    </source>
</evidence>
<comment type="similarity">
    <text evidence="1 10">Belongs to the ClpA/ClpB family.</text>
</comment>
<feature type="domain" description="Clp R" evidence="12">
    <location>
        <begin position="4"/>
        <end position="147"/>
    </location>
</feature>
<accession>A0A4R1K993</accession>
<dbReference type="Pfam" id="PF17871">
    <property type="entry name" value="AAA_lid_9"/>
    <property type="match status" value="1"/>
</dbReference>
<keyword evidence="3 9" id="KW-0677">Repeat</keyword>
<dbReference type="PROSITE" id="PS00871">
    <property type="entry name" value="CLPAB_2"/>
    <property type="match status" value="1"/>
</dbReference>
<dbReference type="GO" id="GO:0006508">
    <property type="term" value="P:proteolysis"/>
    <property type="evidence" value="ECO:0007669"/>
    <property type="project" value="UniProtKB-KW"/>
</dbReference>
<evidence type="ECO:0000256" key="10">
    <source>
        <dbReference type="RuleBase" id="RU004432"/>
    </source>
</evidence>
<keyword evidence="6 11" id="KW-0175">Coiled coil</keyword>
<keyword evidence="13" id="KW-0378">Hydrolase</keyword>
<dbReference type="NCBIfam" id="TIGR03346">
    <property type="entry name" value="chaperone_ClpB"/>
    <property type="match status" value="1"/>
</dbReference>
<evidence type="ECO:0000313" key="13">
    <source>
        <dbReference type="EMBL" id="TCK60587.1"/>
    </source>
</evidence>
<dbReference type="Proteomes" id="UP000294614">
    <property type="component" value="Unassembled WGS sequence"/>
</dbReference>
<keyword evidence="13" id="KW-0645">Protease</keyword>
<feature type="coiled-coil region" evidence="11">
    <location>
        <begin position="406"/>
        <end position="541"/>
    </location>
</feature>
<dbReference type="InterPro" id="IPR050130">
    <property type="entry name" value="ClpA_ClpB"/>
</dbReference>
<evidence type="ECO:0000256" key="4">
    <source>
        <dbReference type="ARBA" id="ARBA00022741"/>
    </source>
</evidence>
<dbReference type="Pfam" id="PF02861">
    <property type="entry name" value="Clp_N"/>
    <property type="match status" value="1"/>
</dbReference>
<sequence length="867" mass="97166">MINFNKMTIKAQEAVQAALDDAESRNHQQLLPEHLLFALIKQEDGIVTPLLHKAGVNVSKLLDETERIINKQPKVEGSVQLYMSQEAKKALDYAFNSLKKFGDEYVSTEHILMGVGENAGYDLRTALSSCGYSLNTILKAYEATKGSSRVTDQNPEDKMNVLDKYTIDLTEAARKGKLDPVIGRDEEIRRVIHVLSRRTKNNPVLIGEPGVGKTAIAEGLAQRIINGDVPESLKNRTVAVLDMGALIAGTKFRGEFEDRLKAILNAIKEREGEIVLFIDEMHTLVGAGKSDGAMDAANLLKPALARGELHCIGATTLDEYKKYVEKDSALERRFQPVYVKEPTVEDTVSILRGLKERYEVHHGVRIKDSALVAAAHLADKYISDRFMPDKAIDLIDEATARIRMEIDSLPTELDELERKITQLEIDKQALKKEQDAASRQRLEKLENELANLREQASAMRMAWQNEKNVIQQVRTIKEQIEQAKHDMAQAERFGDLQKASEIKYGTLVNLNKDMETANLKLTELQKSKRMLKEEVDEEDIAAVISKWTGIPATKLLEAEADKLINMEKYLHKRVIGQDNAIAAVCESVRRSRAGLNDPNKPLGSFIFLGPTGVGKTELAKSLAEFLFDSEDAIVRIDMSEYMEKHAVARLIGAPPGYVGYEEGGQLTEAVRRRPYCVILLDEIEKAHPDVFNVLLQLLDDGRLTDSKGRTVSFKNCVVIMTSNIASDLIHESFAKEGSWQEKYGEIQKIATGQLSMFFRPEFLNRIDDIIVFHPLGMEHIADIAEILMQGFAKRVAENNIELSWDKSVIDEIIKAGFDPSYGARPMKRAIRRLVENFVAEKIIRGELKQGDKAQLSFTNGGMQIILS</sequence>
<dbReference type="Gene3D" id="1.10.1780.10">
    <property type="entry name" value="Clp, N-terminal domain"/>
    <property type="match status" value="1"/>
</dbReference>
<dbReference type="InterPro" id="IPR004176">
    <property type="entry name" value="Clp_R_N"/>
</dbReference>
<dbReference type="AlphaFoldDB" id="A0A4R1K993"/>
<dbReference type="SUPFAM" id="SSF52540">
    <property type="entry name" value="P-loop containing nucleoside triphosphate hydrolases"/>
    <property type="match status" value="2"/>
</dbReference>
<keyword evidence="5 10" id="KW-0067">ATP-binding</keyword>
<dbReference type="PANTHER" id="PTHR11638">
    <property type="entry name" value="ATP-DEPENDENT CLP PROTEASE"/>
    <property type="match status" value="1"/>
</dbReference>
<name>A0A4R1K993_9BACT</name>
<dbReference type="InterPro" id="IPR003959">
    <property type="entry name" value="ATPase_AAA_core"/>
</dbReference>
<protein>
    <recommendedName>
        <fullName evidence="2 11">Chaperone protein ClpB</fullName>
    </recommendedName>
</protein>
<comment type="subunit">
    <text evidence="8">Homohexamer. The oligomerization is ATP-dependent.</text>
</comment>
<dbReference type="SMART" id="SM00382">
    <property type="entry name" value="AAA"/>
    <property type="match status" value="2"/>
</dbReference>
<dbReference type="FunFam" id="3.40.50.300:FF:000010">
    <property type="entry name" value="Chaperone clpB 1, putative"/>
    <property type="match status" value="1"/>
</dbReference>
<dbReference type="PRINTS" id="PR00300">
    <property type="entry name" value="CLPPROTEASEA"/>
</dbReference>
<dbReference type="InterPro" id="IPR041546">
    <property type="entry name" value="ClpA/ClpB_AAA_lid"/>
</dbReference>
<evidence type="ECO:0000313" key="14">
    <source>
        <dbReference type="Proteomes" id="UP000294614"/>
    </source>
</evidence>
<dbReference type="InterPro" id="IPR001270">
    <property type="entry name" value="ClpA/B"/>
</dbReference>
<dbReference type="Pfam" id="PF10431">
    <property type="entry name" value="ClpB_D2-small"/>
    <property type="match status" value="1"/>
</dbReference>